<accession>A0A2R8BNY9</accession>
<evidence type="ECO:0000313" key="3">
    <source>
        <dbReference type="EMBL" id="SPH25164.1"/>
    </source>
</evidence>
<sequence length="93" mass="10106">MLISSSFNVWVIIGSISILPSMYQSTIFGTSVRPLAPPKAVPFQTRPVTSWKGRVAISAPAGATPMMTDTPQPRWVHSRASRITPTLPVQSNE</sequence>
<protein>
    <submittedName>
        <fullName evidence="3">Uncharacterized protein</fullName>
    </submittedName>
</protein>
<dbReference type="EMBL" id="OMOQ01000017">
    <property type="protein sequence ID" value="SPH25164.1"/>
    <property type="molecule type" value="Genomic_DNA"/>
</dbReference>
<reference evidence="3 4" key="1">
    <citation type="submission" date="2018-03" db="EMBL/GenBank/DDBJ databases">
        <authorList>
            <person name="Keele B.F."/>
        </authorList>
    </citation>
    <scope>NUCLEOTIDE SEQUENCE [LARGE SCALE GENOMIC DNA]</scope>
    <source>
        <strain evidence="3 4">CECT 8626</strain>
    </source>
</reference>
<proteinExistence type="predicted"/>
<dbReference type="AlphaFoldDB" id="A0A2R8BNY9"/>
<evidence type="ECO:0000313" key="4">
    <source>
        <dbReference type="Proteomes" id="UP000244924"/>
    </source>
</evidence>
<keyword evidence="2" id="KW-0472">Membrane</keyword>
<keyword evidence="2" id="KW-0812">Transmembrane</keyword>
<keyword evidence="2" id="KW-1133">Transmembrane helix</keyword>
<keyword evidence="4" id="KW-1185">Reference proteome</keyword>
<feature type="compositionally biased region" description="Polar residues" evidence="1">
    <location>
        <begin position="81"/>
        <end position="93"/>
    </location>
</feature>
<evidence type="ECO:0000256" key="2">
    <source>
        <dbReference type="SAM" id="Phobius"/>
    </source>
</evidence>
<evidence type="ECO:0000256" key="1">
    <source>
        <dbReference type="SAM" id="MobiDB-lite"/>
    </source>
</evidence>
<feature type="transmembrane region" description="Helical" evidence="2">
    <location>
        <begin position="6"/>
        <end position="23"/>
    </location>
</feature>
<gene>
    <name evidence="3" type="ORF">DEA8626_04200</name>
</gene>
<dbReference type="Proteomes" id="UP000244924">
    <property type="component" value="Unassembled WGS sequence"/>
</dbReference>
<name>A0A2R8BNY9_9RHOB</name>
<feature type="region of interest" description="Disordered" evidence="1">
    <location>
        <begin position="60"/>
        <end position="93"/>
    </location>
</feature>
<organism evidence="3 4">
    <name type="scientific">Albidovulum aquaemixtae</name>
    <dbReference type="NCBI Taxonomy" id="1542388"/>
    <lineage>
        <taxon>Bacteria</taxon>
        <taxon>Pseudomonadati</taxon>
        <taxon>Pseudomonadota</taxon>
        <taxon>Alphaproteobacteria</taxon>
        <taxon>Rhodobacterales</taxon>
        <taxon>Paracoccaceae</taxon>
        <taxon>Albidovulum</taxon>
    </lineage>
</organism>